<dbReference type="InterPro" id="IPR006026">
    <property type="entry name" value="Peptidase_Metallo"/>
</dbReference>
<dbReference type="PANTHER" id="PTHR10201">
    <property type="entry name" value="MATRIX METALLOPROTEINASE"/>
    <property type="match status" value="1"/>
</dbReference>
<dbReference type="InterPro" id="IPR001818">
    <property type="entry name" value="Pept_M10_metallopeptidase"/>
</dbReference>
<feature type="binding site" evidence="7">
    <location>
        <position position="114"/>
    </location>
    <ligand>
        <name>Ca(2+)</name>
        <dbReference type="ChEBI" id="CHEBI:29108"/>
        <label>3</label>
    </ligand>
</feature>
<feature type="binding site" evidence="7">
    <location>
        <position position="165"/>
    </location>
    <ligand>
        <name>Zn(2+)</name>
        <dbReference type="ChEBI" id="CHEBI:29105"/>
        <label>2</label>
        <note>catalytic</note>
    </ligand>
</feature>
<protein>
    <recommendedName>
        <fullName evidence="9">Peptidase metallopeptidase domain-containing protein</fullName>
    </recommendedName>
</protein>
<keyword evidence="5 7" id="KW-0862">Zinc</keyword>
<reference evidence="10 11" key="1">
    <citation type="submission" date="2024-10" db="EMBL/GenBank/DDBJ databases">
        <authorList>
            <person name="Kim D."/>
        </authorList>
    </citation>
    <scope>NUCLEOTIDE SEQUENCE [LARGE SCALE GENOMIC DNA]</scope>
    <source>
        <strain evidence="10">BH-2024</strain>
    </source>
</reference>
<dbReference type="GO" id="GO:0006508">
    <property type="term" value="P:proteolysis"/>
    <property type="evidence" value="ECO:0007669"/>
    <property type="project" value="UniProtKB-KW"/>
</dbReference>
<keyword evidence="8" id="KW-0472">Membrane</keyword>
<feature type="binding site" evidence="7">
    <location>
        <position position="155"/>
    </location>
    <ligand>
        <name>Zn(2+)</name>
        <dbReference type="ChEBI" id="CHEBI:29105"/>
        <label>2</label>
        <note>catalytic</note>
    </ligand>
</feature>
<comment type="caution">
    <text evidence="10">The sequence shown here is derived from an EMBL/GenBank/DDBJ whole genome shotgun (WGS) entry which is preliminary data.</text>
</comment>
<comment type="similarity">
    <text evidence="1">Belongs to the peptidase M10A family.</text>
</comment>
<keyword evidence="2" id="KW-0645">Protease</keyword>
<evidence type="ECO:0000256" key="1">
    <source>
        <dbReference type="ARBA" id="ARBA00010370"/>
    </source>
</evidence>
<dbReference type="InterPro" id="IPR024079">
    <property type="entry name" value="MetalloPept_cat_dom_sf"/>
</dbReference>
<gene>
    <name evidence="10" type="ORF">niasHT_012071</name>
</gene>
<feature type="binding site" evidence="7">
    <location>
        <position position="109"/>
    </location>
    <ligand>
        <name>Zn(2+)</name>
        <dbReference type="ChEBI" id="CHEBI:29105"/>
        <label>1</label>
    </ligand>
</feature>
<keyword evidence="8" id="KW-0812">Transmembrane</keyword>
<evidence type="ECO:0000259" key="9">
    <source>
        <dbReference type="SMART" id="SM00235"/>
    </source>
</evidence>
<comment type="cofactor">
    <cofactor evidence="7">
        <name>Ca(2+)</name>
        <dbReference type="ChEBI" id="CHEBI:29108"/>
    </cofactor>
    <text evidence="7">Can bind about 5 Ca(2+) ions per subunit.</text>
</comment>
<dbReference type="EMBL" id="JBICBT010000480">
    <property type="protein sequence ID" value="KAL3112102.1"/>
    <property type="molecule type" value="Genomic_DNA"/>
</dbReference>
<evidence type="ECO:0000256" key="8">
    <source>
        <dbReference type="SAM" id="Phobius"/>
    </source>
</evidence>
<feature type="binding site" evidence="7">
    <location>
        <position position="137"/>
    </location>
    <ligand>
        <name>Ca(2+)</name>
        <dbReference type="ChEBI" id="CHEBI:29108"/>
        <label>1</label>
    </ligand>
</feature>
<dbReference type="Gene3D" id="3.40.390.10">
    <property type="entry name" value="Collagenase (Catalytic Domain)"/>
    <property type="match status" value="1"/>
</dbReference>
<evidence type="ECO:0000313" key="11">
    <source>
        <dbReference type="Proteomes" id="UP001620626"/>
    </source>
</evidence>
<evidence type="ECO:0000256" key="5">
    <source>
        <dbReference type="ARBA" id="ARBA00022833"/>
    </source>
</evidence>
<accession>A0ABD2LA34</accession>
<feature type="binding site" evidence="7">
    <location>
        <position position="107"/>
    </location>
    <ligand>
        <name>Zn(2+)</name>
        <dbReference type="ChEBI" id="CHEBI:29105"/>
        <label>1</label>
    </ligand>
</feature>
<comment type="cofactor">
    <cofactor evidence="7">
        <name>Zn(2+)</name>
        <dbReference type="ChEBI" id="CHEBI:29105"/>
    </cofactor>
    <text evidence="7">Binds 2 Zn(2+) ions per subunit.</text>
</comment>
<feature type="binding site" evidence="7">
    <location>
        <position position="132"/>
    </location>
    <ligand>
        <name>Zn(2+)</name>
        <dbReference type="ChEBI" id="CHEBI:29105"/>
        <label>1</label>
    </ligand>
</feature>
<feature type="active site" evidence="6">
    <location>
        <position position="156"/>
    </location>
</feature>
<feature type="binding site" evidence="7">
    <location>
        <position position="173"/>
    </location>
    <ligand>
        <name>Zn(2+)</name>
        <dbReference type="ChEBI" id="CHEBI:29105"/>
        <label>2</label>
        <note>catalytic</note>
    </ligand>
</feature>
<feature type="binding site" evidence="7">
    <location>
        <position position="122"/>
    </location>
    <ligand>
        <name>Zn(2+)</name>
        <dbReference type="ChEBI" id="CHEBI:29105"/>
        <label>1</label>
    </ligand>
</feature>
<dbReference type="Pfam" id="PF00413">
    <property type="entry name" value="Peptidase_M10"/>
    <property type="match status" value="1"/>
</dbReference>
<feature type="binding site" evidence="7">
    <location>
        <position position="115"/>
    </location>
    <ligand>
        <name>Ca(2+)</name>
        <dbReference type="ChEBI" id="CHEBI:29108"/>
        <label>3</label>
    </ligand>
</feature>
<evidence type="ECO:0000256" key="2">
    <source>
        <dbReference type="ARBA" id="ARBA00022670"/>
    </source>
</evidence>
<proteinExistence type="inferred from homology"/>
<feature type="binding site" evidence="7">
    <location>
        <position position="137"/>
    </location>
    <ligand>
        <name>Ca(2+)</name>
        <dbReference type="ChEBI" id="CHEBI:29108"/>
        <label>3</label>
    </ligand>
</feature>
<dbReference type="PANTHER" id="PTHR10201:SF310">
    <property type="entry name" value="MMP-LIKE PROTEIN"/>
    <property type="match status" value="1"/>
</dbReference>
<keyword evidence="3 7" id="KW-0479">Metal-binding</keyword>
<keyword evidence="8" id="KW-1133">Transmembrane helix</keyword>
<keyword evidence="11" id="KW-1185">Reference proteome</keyword>
<feature type="binding site" evidence="7">
    <location>
        <position position="159"/>
    </location>
    <ligand>
        <name>Zn(2+)</name>
        <dbReference type="ChEBI" id="CHEBI:29105"/>
        <label>2</label>
        <note>catalytic</note>
    </ligand>
</feature>
<evidence type="ECO:0000256" key="6">
    <source>
        <dbReference type="PIRSR" id="PIRSR621190-1"/>
    </source>
</evidence>
<dbReference type="InterPro" id="IPR021190">
    <property type="entry name" value="Pept_M10A"/>
</dbReference>
<dbReference type="SUPFAM" id="SSF55486">
    <property type="entry name" value="Metalloproteases ('zincins'), catalytic domain"/>
    <property type="match status" value="1"/>
</dbReference>
<dbReference type="GO" id="GO:0008233">
    <property type="term" value="F:peptidase activity"/>
    <property type="evidence" value="ECO:0007669"/>
    <property type="project" value="UniProtKB-KW"/>
</dbReference>
<dbReference type="SMART" id="SM00235">
    <property type="entry name" value="ZnMc"/>
    <property type="match status" value="1"/>
</dbReference>
<feature type="domain" description="Peptidase metallopeptidase" evidence="9">
    <location>
        <begin position="40"/>
        <end position="200"/>
    </location>
</feature>
<keyword evidence="4" id="KW-0378">Hydrolase</keyword>
<evidence type="ECO:0000313" key="10">
    <source>
        <dbReference type="EMBL" id="KAL3112102.1"/>
    </source>
</evidence>
<dbReference type="Proteomes" id="UP001620626">
    <property type="component" value="Unassembled WGS sequence"/>
</dbReference>
<dbReference type="GO" id="GO:0046872">
    <property type="term" value="F:metal ion binding"/>
    <property type="evidence" value="ECO:0007669"/>
    <property type="project" value="UniProtKB-KW"/>
</dbReference>
<dbReference type="CDD" id="cd04278">
    <property type="entry name" value="ZnMc_MMP"/>
    <property type="match status" value="1"/>
</dbReference>
<keyword evidence="7" id="KW-0106">Calcium</keyword>
<dbReference type="InterPro" id="IPR033739">
    <property type="entry name" value="M10A_MMP"/>
</dbReference>
<feature type="transmembrane region" description="Helical" evidence="8">
    <location>
        <begin position="9"/>
        <end position="28"/>
    </location>
</feature>
<evidence type="ECO:0000256" key="3">
    <source>
        <dbReference type="ARBA" id="ARBA00022723"/>
    </source>
</evidence>
<dbReference type="PRINTS" id="PR00138">
    <property type="entry name" value="MATRIXIN"/>
</dbReference>
<organism evidence="10 11">
    <name type="scientific">Heterodera trifolii</name>
    <dbReference type="NCBI Taxonomy" id="157864"/>
    <lineage>
        <taxon>Eukaryota</taxon>
        <taxon>Metazoa</taxon>
        <taxon>Ecdysozoa</taxon>
        <taxon>Nematoda</taxon>
        <taxon>Chromadorea</taxon>
        <taxon>Rhabditida</taxon>
        <taxon>Tylenchina</taxon>
        <taxon>Tylenchomorpha</taxon>
        <taxon>Tylenchoidea</taxon>
        <taxon>Heteroderidae</taxon>
        <taxon>Heteroderinae</taxon>
        <taxon>Heterodera</taxon>
    </lineage>
</organism>
<feature type="binding site" evidence="7">
    <location>
        <position position="134"/>
    </location>
    <ligand>
        <name>Ca(2+)</name>
        <dbReference type="ChEBI" id="CHEBI:29108"/>
        <label>3</label>
    </ligand>
</feature>
<dbReference type="AlphaFoldDB" id="A0ABD2LA34"/>
<evidence type="ECO:0000256" key="4">
    <source>
        <dbReference type="ARBA" id="ARBA00022801"/>
    </source>
</evidence>
<name>A0ABD2LA34_9BILA</name>
<evidence type="ECO:0000256" key="7">
    <source>
        <dbReference type="PIRSR" id="PIRSR621190-2"/>
    </source>
</evidence>
<sequence>MVKIQQQKIFVQIFFILNIFVCYFFNALPINRRERRFVIPVHKWEQLALTWRLDSENLHAGDQFVIRNTLHRGFNFWEEASNVLSFKELKHSEKGAHLNIRFLRGNHGDDMPFDGPDGVIGHAFYPPIGELHVDADEQWTLNGHNGTDLLQTLTHEIGHLLGLEHSSDPRAVMYPRKKEHQPGFELSDDDVRAIRFLHLKNELVTQIRLKVIRSRDGIPRPKNVGIRNWVCSDVWLDTLPFFDRPQLGLKLALISPRFNLLVNKHFDCKRRKWTIWRTISICRKDDSDIAAPEFSVFIGDGNSVTFPLPAHPLPNKIRFKSLRIRYIDHDVIAFLRSNQHIWNNGTKLRLNVPFSQIADDHHVWDAFAHEIWPIFAPNIRLFGFIDDDHLDKLRGRTSPTMLTDHKQLHSIDSFYLSPAAIADFDEQPNATTSVGQMLSKWLHSSRNDGKPNRLSCLLKESNDVEWVNNFKEKFHNATTSVRYKIQFTHPSMPIVPFELTNEQTKEMLTLIKAIKNASDNRWIINRGPISEKAAAVQWENENLDALNNVDFGFFPVKSCIGPLSPWRKWCHIIYVKVIYAFQKLVDYFDNNGDELEWI</sequence>